<organism evidence="2 3">
    <name type="scientific">Luteimonas soli</name>
    <dbReference type="NCBI Taxonomy" id="1648966"/>
    <lineage>
        <taxon>Bacteria</taxon>
        <taxon>Pseudomonadati</taxon>
        <taxon>Pseudomonadota</taxon>
        <taxon>Gammaproteobacteria</taxon>
        <taxon>Lysobacterales</taxon>
        <taxon>Lysobacteraceae</taxon>
        <taxon>Luteimonas</taxon>
    </lineage>
</organism>
<keyword evidence="3" id="KW-1185">Reference proteome</keyword>
<evidence type="ECO:0000313" key="3">
    <source>
        <dbReference type="Proteomes" id="UP001595705"/>
    </source>
</evidence>
<reference evidence="3" key="1">
    <citation type="journal article" date="2019" name="Int. J. Syst. Evol. Microbiol.">
        <title>The Global Catalogue of Microorganisms (GCM) 10K type strain sequencing project: providing services to taxonomists for standard genome sequencing and annotation.</title>
        <authorList>
            <consortium name="The Broad Institute Genomics Platform"/>
            <consortium name="The Broad Institute Genome Sequencing Center for Infectious Disease"/>
            <person name="Wu L."/>
            <person name="Ma J."/>
        </authorList>
    </citation>
    <scope>NUCLEOTIDE SEQUENCE [LARGE SCALE GENOMIC DNA]</scope>
    <source>
        <strain evidence="3">KCTC 42441</strain>
    </source>
</reference>
<evidence type="ECO:0000256" key="1">
    <source>
        <dbReference type="SAM" id="MobiDB-lite"/>
    </source>
</evidence>
<comment type="caution">
    <text evidence="2">The sequence shown here is derived from an EMBL/GenBank/DDBJ whole genome shotgun (WGS) entry which is preliminary data.</text>
</comment>
<dbReference type="RefSeq" id="WP_386745294.1">
    <property type="nucleotide sequence ID" value="NZ_JBHRYA010000012.1"/>
</dbReference>
<accession>A0ABV7XPP1</accession>
<gene>
    <name evidence="2" type="ORF">ACFONC_14595</name>
</gene>
<name>A0ABV7XPP1_9GAMM</name>
<proteinExistence type="predicted"/>
<feature type="region of interest" description="Disordered" evidence="1">
    <location>
        <begin position="33"/>
        <end position="72"/>
    </location>
</feature>
<dbReference type="EMBL" id="JBHRYA010000012">
    <property type="protein sequence ID" value="MFC3717377.1"/>
    <property type="molecule type" value="Genomic_DNA"/>
</dbReference>
<dbReference type="Proteomes" id="UP001595705">
    <property type="component" value="Unassembled WGS sequence"/>
</dbReference>
<evidence type="ECO:0000313" key="2">
    <source>
        <dbReference type="EMBL" id="MFC3717377.1"/>
    </source>
</evidence>
<sequence length="72" mass="8266">MENKIMVMSLFRRKPRGKSLRKTRVSTADLASGLFQGAHPAPVPLRHQTPRHRRRSTGYTPGRSRLPIFRVT</sequence>
<protein>
    <submittedName>
        <fullName evidence="2">Uncharacterized protein</fullName>
    </submittedName>
</protein>